<name>A0A0W0GAU4_MONRR</name>
<evidence type="ECO:0000313" key="2">
    <source>
        <dbReference type="Proteomes" id="UP000054988"/>
    </source>
</evidence>
<organism evidence="1 2">
    <name type="scientific">Moniliophthora roreri</name>
    <name type="common">Frosty pod rot fungus</name>
    <name type="synonym">Monilia roreri</name>
    <dbReference type="NCBI Taxonomy" id="221103"/>
    <lineage>
        <taxon>Eukaryota</taxon>
        <taxon>Fungi</taxon>
        <taxon>Dikarya</taxon>
        <taxon>Basidiomycota</taxon>
        <taxon>Agaricomycotina</taxon>
        <taxon>Agaricomycetes</taxon>
        <taxon>Agaricomycetidae</taxon>
        <taxon>Agaricales</taxon>
        <taxon>Marasmiineae</taxon>
        <taxon>Marasmiaceae</taxon>
        <taxon>Moniliophthora</taxon>
    </lineage>
</organism>
<dbReference type="Proteomes" id="UP000054988">
    <property type="component" value="Unassembled WGS sequence"/>
</dbReference>
<sequence length="84" mass="9327">MSSHSSSSRSSSAHSHHTAAAVSSGLTDVDKDHVACSTCDMNTFKFFPEMSTPPAEISEEDFSSPFNLDFVTYTMYETTLRKFY</sequence>
<proteinExistence type="predicted"/>
<dbReference type="AlphaFoldDB" id="A0A0W0GAU4"/>
<reference evidence="1 2" key="1">
    <citation type="submission" date="2015-12" db="EMBL/GenBank/DDBJ databases">
        <title>Draft genome sequence of Moniliophthora roreri, the causal agent of frosty pod rot of cacao.</title>
        <authorList>
            <person name="Aime M.C."/>
            <person name="Diaz-Valderrama J.R."/>
            <person name="Kijpornyongpan T."/>
            <person name="Phillips-Mora W."/>
        </authorList>
    </citation>
    <scope>NUCLEOTIDE SEQUENCE [LARGE SCALE GENOMIC DNA]</scope>
    <source>
        <strain evidence="1 2">MCA 2952</strain>
    </source>
</reference>
<gene>
    <name evidence="1" type="ORF">WG66_1742</name>
</gene>
<protein>
    <submittedName>
        <fullName evidence="1">Uncharacterized protein</fullName>
    </submittedName>
</protein>
<evidence type="ECO:0000313" key="1">
    <source>
        <dbReference type="EMBL" id="KTB45681.1"/>
    </source>
</evidence>
<dbReference type="EMBL" id="LATX01000640">
    <property type="protein sequence ID" value="KTB45681.1"/>
    <property type="molecule type" value="Genomic_DNA"/>
</dbReference>
<accession>A0A0W0GAU4</accession>
<comment type="caution">
    <text evidence="1">The sequence shown here is derived from an EMBL/GenBank/DDBJ whole genome shotgun (WGS) entry which is preliminary data.</text>
</comment>